<reference evidence="1" key="1">
    <citation type="submission" date="2018-05" db="EMBL/GenBank/DDBJ databases">
        <authorList>
            <person name="Lanie J.A."/>
            <person name="Ng W.-L."/>
            <person name="Kazmierczak K.M."/>
            <person name="Andrzejewski T.M."/>
            <person name="Davidsen T.M."/>
            <person name="Wayne K.J."/>
            <person name="Tettelin H."/>
            <person name="Glass J.I."/>
            <person name="Rusch D."/>
            <person name="Podicherti R."/>
            <person name="Tsui H.-C.T."/>
            <person name="Winkler M.E."/>
        </authorList>
    </citation>
    <scope>NUCLEOTIDE SEQUENCE</scope>
</reference>
<name>A0A381XX74_9ZZZZ</name>
<dbReference type="AlphaFoldDB" id="A0A381XX74"/>
<organism evidence="1">
    <name type="scientific">marine metagenome</name>
    <dbReference type="NCBI Taxonomy" id="408172"/>
    <lineage>
        <taxon>unclassified sequences</taxon>
        <taxon>metagenomes</taxon>
        <taxon>ecological metagenomes</taxon>
    </lineage>
</organism>
<feature type="non-terminal residue" evidence="1">
    <location>
        <position position="33"/>
    </location>
</feature>
<proteinExistence type="predicted"/>
<evidence type="ECO:0000313" key="1">
    <source>
        <dbReference type="EMBL" id="SVA69031.1"/>
    </source>
</evidence>
<protein>
    <submittedName>
        <fullName evidence="1">Uncharacterized protein</fullName>
    </submittedName>
</protein>
<accession>A0A381XX74</accession>
<sequence length="33" mass="3821">MFHNRHRTVMSGSNCYTFLIKNCAYVVGMNVVQ</sequence>
<gene>
    <name evidence="1" type="ORF">METZ01_LOCUS121885</name>
</gene>
<dbReference type="EMBL" id="UINC01016605">
    <property type="protein sequence ID" value="SVA69031.1"/>
    <property type="molecule type" value="Genomic_DNA"/>
</dbReference>